<evidence type="ECO:0000313" key="2">
    <source>
        <dbReference type="Proteomes" id="UP001279734"/>
    </source>
</evidence>
<proteinExistence type="predicted"/>
<name>A0AAD3SLH9_NEPGR</name>
<gene>
    <name evidence="1" type="ORF">Nepgr_014672</name>
</gene>
<comment type="caution">
    <text evidence="1">The sequence shown here is derived from an EMBL/GenBank/DDBJ whole genome shotgun (WGS) entry which is preliminary data.</text>
</comment>
<dbReference type="EMBL" id="BSYO01000012">
    <property type="protein sequence ID" value="GMH12831.1"/>
    <property type="molecule type" value="Genomic_DNA"/>
</dbReference>
<evidence type="ECO:0000313" key="1">
    <source>
        <dbReference type="EMBL" id="GMH12831.1"/>
    </source>
</evidence>
<protein>
    <submittedName>
        <fullName evidence="1">Uncharacterized protein</fullName>
    </submittedName>
</protein>
<dbReference type="Proteomes" id="UP001279734">
    <property type="component" value="Unassembled WGS sequence"/>
</dbReference>
<sequence length="106" mass="11872">MPVSEKRVAKVAGPSTRSPGAILLICRAGEPMLESSTEERDEVLQRRVQQILRSEDELHYCYSEREQKVARASATIFLRCCKVHLATPFACVLFPPAADDPEGQRE</sequence>
<organism evidence="1 2">
    <name type="scientific">Nepenthes gracilis</name>
    <name type="common">Slender pitcher plant</name>
    <dbReference type="NCBI Taxonomy" id="150966"/>
    <lineage>
        <taxon>Eukaryota</taxon>
        <taxon>Viridiplantae</taxon>
        <taxon>Streptophyta</taxon>
        <taxon>Embryophyta</taxon>
        <taxon>Tracheophyta</taxon>
        <taxon>Spermatophyta</taxon>
        <taxon>Magnoliopsida</taxon>
        <taxon>eudicotyledons</taxon>
        <taxon>Gunneridae</taxon>
        <taxon>Pentapetalae</taxon>
        <taxon>Caryophyllales</taxon>
        <taxon>Nepenthaceae</taxon>
        <taxon>Nepenthes</taxon>
    </lineage>
</organism>
<reference evidence="1" key="1">
    <citation type="submission" date="2023-05" db="EMBL/GenBank/DDBJ databases">
        <title>Nepenthes gracilis genome sequencing.</title>
        <authorList>
            <person name="Fukushima K."/>
        </authorList>
    </citation>
    <scope>NUCLEOTIDE SEQUENCE</scope>
    <source>
        <strain evidence="1">SING2019-196</strain>
    </source>
</reference>
<dbReference type="AlphaFoldDB" id="A0AAD3SLH9"/>
<keyword evidence="2" id="KW-1185">Reference proteome</keyword>
<accession>A0AAD3SLH9</accession>